<evidence type="ECO:0000313" key="3">
    <source>
        <dbReference type="EMBL" id="KZP33544.1"/>
    </source>
</evidence>
<dbReference type="Proteomes" id="UP000076532">
    <property type="component" value="Unassembled WGS sequence"/>
</dbReference>
<feature type="domain" description="Fungal-type protein kinase" evidence="2">
    <location>
        <begin position="41"/>
        <end position="138"/>
    </location>
</feature>
<dbReference type="AlphaFoldDB" id="A0A166WA26"/>
<dbReference type="OrthoDB" id="2747778at2759"/>
<evidence type="ECO:0000313" key="4">
    <source>
        <dbReference type="Proteomes" id="UP000076532"/>
    </source>
</evidence>
<reference evidence="3 4" key="1">
    <citation type="journal article" date="2016" name="Mol. Biol. Evol.">
        <title>Comparative Genomics of Early-Diverging Mushroom-Forming Fungi Provides Insights into the Origins of Lignocellulose Decay Capabilities.</title>
        <authorList>
            <person name="Nagy L.G."/>
            <person name="Riley R."/>
            <person name="Tritt A."/>
            <person name="Adam C."/>
            <person name="Daum C."/>
            <person name="Floudas D."/>
            <person name="Sun H."/>
            <person name="Yadav J.S."/>
            <person name="Pangilinan J."/>
            <person name="Larsson K.H."/>
            <person name="Matsuura K."/>
            <person name="Barry K."/>
            <person name="Labutti K."/>
            <person name="Kuo R."/>
            <person name="Ohm R.A."/>
            <person name="Bhattacharya S.S."/>
            <person name="Shirouzu T."/>
            <person name="Yoshinaga Y."/>
            <person name="Martin F.M."/>
            <person name="Grigoriev I.V."/>
            <person name="Hibbett D.S."/>
        </authorList>
    </citation>
    <scope>NUCLEOTIDE SEQUENCE [LARGE SCALE GENOMIC DNA]</scope>
    <source>
        <strain evidence="3 4">CBS 109695</strain>
    </source>
</reference>
<dbReference type="Gene3D" id="1.10.510.10">
    <property type="entry name" value="Transferase(Phosphotransferase) domain 1"/>
    <property type="match status" value="1"/>
</dbReference>
<accession>A0A166WA26</accession>
<dbReference type="InterPro" id="IPR011009">
    <property type="entry name" value="Kinase-like_dom_sf"/>
</dbReference>
<dbReference type="EMBL" id="KV417482">
    <property type="protein sequence ID" value="KZP33544.1"/>
    <property type="molecule type" value="Genomic_DNA"/>
</dbReference>
<organism evidence="3 4">
    <name type="scientific">Athelia psychrophila</name>
    <dbReference type="NCBI Taxonomy" id="1759441"/>
    <lineage>
        <taxon>Eukaryota</taxon>
        <taxon>Fungi</taxon>
        <taxon>Dikarya</taxon>
        <taxon>Basidiomycota</taxon>
        <taxon>Agaricomycotina</taxon>
        <taxon>Agaricomycetes</taxon>
        <taxon>Agaricomycetidae</taxon>
        <taxon>Atheliales</taxon>
        <taxon>Atheliaceae</taxon>
        <taxon>Athelia</taxon>
    </lineage>
</organism>
<evidence type="ECO:0000259" key="2">
    <source>
        <dbReference type="Pfam" id="PF17667"/>
    </source>
</evidence>
<evidence type="ECO:0000256" key="1">
    <source>
        <dbReference type="SAM" id="MobiDB-lite"/>
    </source>
</evidence>
<feature type="region of interest" description="Disordered" evidence="1">
    <location>
        <begin position="298"/>
        <end position="328"/>
    </location>
</feature>
<keyword evidence="4" id="KW-1185">Reference proteome</keyword>
<dbReference type="InterPro" id="IPR040976">
    <property type="entry name" value="Pkinase_fungal"/>
</dbReference>
<dbReference type="SUPFAM" id="SSF56112">
    <property type="entry name" value="Protein kinase-like (PK-like)"/>
    <property type="match status" value="1"/>
</dbReference>
<proteinExistence type="predicted"/>
<protein>
    <recommendedName>
        <fullName evidence="2">Fungal-type protein kinase domain-containing protein</fullName>
    </recommendedName>
</protein>
<dbReference type="PANTHER" id="PTHR38248">
    <property type="entry name" value="FUNK1 6"/>
    <property type="match status" value="1"/>
</dbReference>
<dbReference type="STRING" id="436010.A0A166WA26"/>
<gene>
    <name evidence="3" type="ORF">FIBSPDRAFT_943337</name>
</gene>
<sequence>MYQARVIPPDTPPVLLYSPVRGPVLTNQLSLLNNAPFEVSVADAIEGHDDSLTKAGVLHRDISVGNTLIVREEGGHVKGLLVDWDQCSLVEDVNTGPRRPDRAGTWQFTSCHLLQKHATTHTVVDDRESALHLLTWLVLRHGEHNLSPEATADSLRTFDVVYWDHKGQPWGGSDKQLNLRSRRQIPLHLEFKQVPHVKSLLNDLAAVFAFRYRQPTKKDDDALKAFQLRYKNNPAMLAEFEHVHVSKTYATNMALLAESGWLVKPLRDHIANHTWLLDDGAPPFRGHIDIGKSGVKSPADCSGVRRQSSAKLGRVADRNRGWPAKAAG</sequence>
<dbReference type="PANTHER" id="PTHR38248:SF2">
    <property type="entry name" value="FUNK1 11"/>
    <property type="match status" value="1"/>
</dbReference>
<name>A0A166WA26_9AGAM</name>
<dbReference type="Pfam" id="PF17667">
    <property type="entry name" value="Pkinase_fungal"/>
    <property type="match status" value="1"/>
</dbReference>